<keyword evidence="2" id="KW-0472">Membrane</keyword>
<dbReference type="Pfam" id="PF03109">
    <property type="entry name" value="ABC1"/>
    <property type="match status" value="1"/>
</dbReference>
<dbReference type="GO" id="GO:0004672">
    <property type="term" value="F:protein kinase activity"/>
    <property type="evidence" value="ECO:0007669"/>
    <property type="project" value="InterPro"/>
</dbReference>
<reference evidence="4" key="1">
    <citation type="submission" date="2017-02" db="EMBL/GenBank/DDBJ databases">
        <title>Delving into the versatile metabolic prowess of the omnipresent phylum Bacteroidetes.</title>
        <authorList>
            <person name="Nobu M.K."/>
            <person name="Mei R."/>
            <person name="Narihiro T."/>
            <person name="Kuroda K."/>
            <person name="Liu W.-T."/>
        </authorList>
    </citation>
    <scope>NUCLEOTIDE SEQUENCE</scope>
    <source>
        <strain evidence="4">ADurb.Bin276</strain>
    </source>
</reference>
<dbReference type="InterPro" id="IPR050154">
    <property type="entry name" value="UbiB_kinase"/>
</dbReference>
<dbReference type="GO" id="GO:0005524">
    <property type="term" value="F:ATP binding"/>
    <property type="evidence" value="ECO:0007669"/>
    <property type="project" value="InterPro"/>
</dbReference>
<accession>A0A1V5SN79</accession>
<evidence type="ECO:0000259" key="3">
    <source>
        <dbReference type="PROSITE" id="PS50011"/>
    </source>
</evidence>
<dbReference type="Proteomes" id="UP000485569">
    <property type="component" value="Unassembled WGS sequence"/>
</dbReference>
<gene>
    <name evidence="4" type="primary">ubiB</name>
    <name evidence="4" type="ORF">BWY41_01601</name>
</gene>
<dbReference type="InterPro" id="IPR004147">
    <property type="entry name" value="ABC1_dom"/>
</dbReference>
<dbReference type="PANTHER" id="PTHR10566:SF113">
    <property type="entry name" value="PROTEIN ACTIVITY OF BC1 COMPLEX KINASE 7, CHLOROPLASTIC"/>
    <property type="match status" value="1"/>
</dbReference>
<dbReference type="InterPro" id="IPR000719">
    <property type="entry name" value="Prot_kinase_dom"/>
</dbReference>
<keyword evidence="2" id="KW-0812">Transmembrane</keyword>
<protein>
    <recommendedName>
        <fullName evidence="3">Protein kinase domain-containing protein</fullName>
    </recommendedName>
</protein>
<dbReference type="EMBL" id="MWBQ01000145">
    <property type="protein sequence ID" value="OQA55693.1"/>
    <property type="molecule type" value="Genomic_DNA"/>
</dbReference>
<dbReference type="PROSITE" id="PS50011">
    <property type="entry name" value="PROTEIN_KINASE_DOM"/>
    <property type="match status" value="1"/>
</dbReference>
<evidence type="ECO:0000256" key="2">
    <source>
        <dbReference type="SAM" id="Phobius"/>
    </source>
</evidence>
<organism evidence="4">
    <name type="scientific">Candidatus Atribacter allofermentans</name>
    <dbReference type="NCBI Taxonomy" id="1852833"/>
    <lineage>
        <taxon>Bacteria</taxon>
        <taxon>Pseudomonadati</taxon>
        <taxon>Atribacterota</taxon>
        <taxon>Atribacteria</taxon>
        <taxon>Atribacterales</taxon>
        <taxon>Atribacteraceae</taxon>
        <taxon>Atribacter</taxon>
    </lineage>
</organism>
<dbReference type="SUPFAM" id="SSF56112">
    <property type="entry name" value="Protein kinase-like (PK-like)"/>
    <property type="match status" value="1"/>
</dbReference>
<dbReference type="InterPro" id="IPR011009">
    <property type="entry name" value="Kinase-like_dom_sf"/>
</dbReference>
<keyword evidence="4" id="KW-0808">Transferase</keyword>
<keyword evidence="2" id="KW-1133">Transmembrane helix</keyword>
<dbReference type="PANTHER" id="PTHR10566">
    <property type="entry name" value="CHAPERONE-ACTIVITY OF BC1 COMPLEX CABC1 -RELATED"/>
    <property type="match status" value="1"/>
</dbReference>
<feature type="transmembrane region" description="Helical" evidence="2">
    <location>
        <begin position="497"/>
        <end position="517"/>
    </location>
</feature>
<proteinExistence type="inferred from homology"/>
<dbReference type="CDD" id="cd05121">
    <property type="entry name" value="ABC1_ADCK3-like"/>
    <property type="match status" value="1"/>
</dbReference>
<evidence type="ECO:0000256" key="1">
    <source>
        <dbReference type="ARBA" id="ARBA00009670"/>
    </source>
</evidence>
<evidence type="ECO:0000313" key="4">
    <source>
        <dbReference type="EMBL" id="OQA55693.1"/>
    </source>
</evidence>
<feature type="transmembrane region" description="Helical" evidence="2">
    <location>
        <begin position="523"/>
        <end position="543"/>
    </location>
</feature>
<sequence length="549" mass="63183">MLIFQHPMYRNFKRFREIIRVFNKYGFALHHLVLFERWTFPPIPKQILANPPQLNLRMALEELGTTFIKIGQILSTRIDLLSEDYCQELKKLQDDTTPVPFEEIRDVVEQELKAKIEELFSEFDPNPIASASIAQVHRAVLKSGEKVAVKVQKPNIEKKVNADLEILSYIAGFSDRLKIFSENISFSELVAEFRKNLTREIDFLYESVNALKFRENFKEQEGIYIPQVFPRHSTRKVLVMELIEGVRLTRIHDCHIQGLDCQLLAERGALAVLKMIFEDGFFHADPHPGNIMVKEPDGELVFLDFGMVGAIDSETRVSIVKILLAALEKDASRVVAYIEEDILTVPIKSTVGLRLDLNEVLERYITADLKEMNLNNLVTDFFYILRKHNLKFPAHFVSILRALVVAEGTGMMLNPHFTIAPYLEKTLRKIFAHAMDYENVSKKAFHYLFDWKKLLEEFPGKGHEILTKLASGRFNIKFENKELEEIGKKIDSISNRVSLSIILAAFLIGSSLIYTNYQYLKSLSILGILGYIIAAFLGITLIFEMLRHR</sequence>
<comment type="caution">
    <text evidence="4">The sequence shown here is derived from an EMBL/GenBank/DDBJ whole genome shotgun (WGS) entry which is preliminary data.</text>
</comment>
<name>A0A1V5SN79_9BACT</name>
<dbReference type="Gene3D" id="1.10.510.10">
    <property type="entry name" value="Transferase(Phosphotransferase) domain 1"/>
    <property type="match status" value="1"/>
</dbReference>
<dbReference type="AlphaFoldDB" id="A0A1V5SN79"/>
<feature type="domain" description="Protein kinase" evidence="3">
    <location>
        <begin position="122"/>
        <end position="466"/>
    </location>
</feature>
<comment type="similarity">
    <text evidence="1">Belongs to the protein kinase superfamily. ADCK protein kinase family.</text>
</comment>